<dbReference type="InterPro" id="IPR017932">
    <property type="entry name" value="GATase_2_dom"/>
</dbReference>
<name>A0A562QAF4_9PSED</name>
<evidence type="ECO:0000313" key="3">
    <source>
        <dbReference type="EMBL" id="TWI53737.1"/>
    </source>
</evidence>
<proteinExistence type="predicted"/>
<dbReference type="InterPro" id="IPR026869">
    <property type="entry name" value="EgtC-like"/>
</dbReference>
<dbReference type="PROSITE" id="PS51278">
    <property type="entry name" value="GATASE_TYPE_2"/>
    <property type="match status" value="1"/>
</dbReference>
<sequence>MCELLGMSANVPTDITFSLTGLMQRGGRTGPHRDGWGVALYEGRGIHLFKDSMPGADSEVARMIQGYPLKSCIVIAHIRHANVGSVNLANTHPFIREMGGRYWCFAHNGQLKDFAPEPGLFRPVGETDSEAAFCHLLNQVRCEFPESVEIEALLPTLVSVCDGYRQFGVFNTLLSNGEWLFTFCSSKLAHITRRAPFGPAHLKDAEVTVDFKAETTPDDVVTIIATEPLTENETWTLYEPGEWKVWRDGEIIMQGRV</sequence>
<dbReference type="CDD" id="cd01908">
    <property type="entry name" value="YafJ"/>
    <property type="match status" value="1"/>
</dbReference>
<dbReference type="SUPFAM" id="SSF56235">
    <property type="entry name" value="N-terminal nucleophile aminohydrolases (Ntn hydrolases)"/>
    <property type="match status" value="1"/>
</dbReference>
<dbReference type="PANTHER" id="PTHR42824">
    <property type="entry name" value="GLUTAMINE AMIDOTRANSFERASE"/>
    <property type="match status" value="1"/>
</dbReference>
<dbReference type="GO" id="GO:0016740">
    <property type="term" value="F:transferase activity"/>
    <property type="evidence" value="ECO:0007669"/>
    <property type="project" value="UniProtKB-KW"/>
</dbReference>
<accession>A0A562QAF4</accession>
<dbReference type="InterPro" id="IPR029055">
    <property type="entry name" value="Ntn_hydrolases_N"/>
</dbReference>
<reference evidence="3 4" key="1">
    <citation type="journal article" date="2015" name="Stand. Genomic Sci.">
        <title>Genomic Encyclopedia of Bacterial and Archaeal Type Strains, Phase III: the genomes of soil and plant-associated and newly described type strains.</title>
        <authorList>
            <person name="Whitman W.B."/>
            <person name="Woyke T."/>
            <person name="Klenk H.P."/>
            <person name="Zhou Y."/>
            <person name="Lilburn T.G."/>
            <person name="Beck B.J."/>
            <person name="De Vos P."/>
            <person name="Vandamme P."/>
            <person name="Eisen J.A."/>
            <person name="Garrity G."/>
            <person name="Hugenholtz P."/>
            <person name="Kyrpides N.C."/>
        </authorList>
    </citation>
    <scope>NUCLEOTIDE SEQUENCE [LARGE SCALE GENOMIC DNA]</scope>
    <source>
        <strain evidence="3 4">CGMCC 1.6858</strain>
    </source>
</reference>
<dbReference type="EMBL" id="VLKY01000007">
    <property type="protein sequence ID" value="TWI53737.1"/>
    <property type="molecule type" value="Genomic_DNA"/>
</dbReference>
<protein>
    <submittedName>
        <fullName evidence="3">Glutamine amidotransferase</fullName>
    </submittedName>
</protein>
<evidence type="ECO:0000259" key="2">
    <source>
        <dbReference type="PROSITE" id="PS51278"/>
    </source>
</evidence>
<organism evidence="3 4">
    <name type="scientific">Pseudomonas duriflava</name>
    <dbReference type="NCBI Taxonomy" id="459528"/>
    <lineage>
        <taxon>Bacteria</taxon>
        <taxon>Pseudomonadati</taxon>
        <taxon>Pseudomonadota</taxon>
        <taxon>Gammaproteobacteria</taxon>
        <taxon>Pseudomonadales</taxon>
        <taxon>Pseudomonadaceae</taxon>
        <taxon>Pseudomonas</taxon>
    </lineage>
</organism>
<evidence type="ECO:0000313" key="4">
    <source>
        <dbReference type="Proteomes" id="UP000316905"/>
    </source>
</evidence>
<feature type="domain" description="Glutamine amidotransferase type-2" evidence="2">
    <location>
        <begin position="2"/>
        <end position="257"/>
    </location>
</feature>
<dbReference type="Proteomes" id="UP000316905">
    <property type="component" value="Unassembled WGS sequence"/>
</dbReference>
<dbReference type="RefSeq" id="WP_145141859.1">
    <property type="nucleotide sequence ID" value="NZ_VLKY01000007.1"/>
</dbReference>
<comment type="caution">
    <text evidence="3">The sequence shown here is derived from an EMBL/GenBank/DDBJ whole genome shotgun (WGS) entry which is preliminary data.</text>
</comment>
<dbReference type="OrthoDB" id="321954at2"/>
<evidence type="ECO:0000256" key="1">
    <source>
        <dbReference type="ARBA" id="ARBA00022962"/>
    </source>
</evidence>
<keyword evidence="3" id="KW-0808">Transferase</keyword>
<dbReference type="Gene3D" id="3.60.20.10">
    <property type="entry name" value="Glutamine Phosphoribosylpyrophosphate, subunit 1, domain 1"/>
    <property type="match status" value="1"/>
</dbReference>
<dbReference type="AlphaFoldDB" id="A0A562QAF4"/>
<dbReference type="Pfam" id="PF13230">
    <property type="entry name" value="GATase_4"/>
    <property type="match status" value="1"/>
</dbReference>
<dbReference type="PANTHER" id="PTHR42824:SF1">
    <property type="entry name" value="GLUTAMINE AMIDOTRANSFERASE YAFJ-RELATED"/>
    <property type="match status" value="1"/>
</dbReference>
<keyword evidence="1 3" id="KW-0315">Glutamine amidotransferase</keyword>
<gene>
    <name evidence="3" type="ORF">IQ22_02343</name>
</gene>
<keyword evidence="4" id="KW-1185">Reference proteome</keyword>